<feature type="transmembrane region" description="Helical" evidence="9">
    <location>
        <begin position="69"/>
        <end position="90"/>
    </location>
</feature>
<proteinExistence type="inferred from homology"/>
<keyword evidence="6 9" id="KW-0472">Membrane</keyword>
<dbReference type="GO" id="GO:0016020">
    <property type="term" value="C:membrane"/>
    <property type="evidence" value="ECO:0007669"/>
    <property type="project" value="UniProtKB-SubCell"/>
</dbReference>
<feature type="region of interest" description="Disordered" evidence="8">
    <location>
        <begin position="664"/>
        <end position="683"/>
    </location>
</feature>
<feature type="transmembrane region" description="Helical" evidence="9">
    <location>
        <begin position="341"/>
        <end position="359"/>
    </location>
</feature>
<feature type="region of interest" description="Disordered" evidence="8">
    <location>
        <begin position="295"/>
        <end position="331"/>
    </location>
</feature>
<accession>A0A0S4QSF8</accession>
<evidence type="ECO:0000256" key="5">
    <source>
        <dbReference type="ARBA" id="ARBA00022989"/>
    </source>
</evidence>
<dbReference type="Proteomes" id="UP000198802">
    <property type="component" value="Unassembled WGS sequence"/>
</dbReference>
<evidence type="ECO:0000313" key="10">
    <source>
        <dbReference type="EMBL" id="CUU58549.1"/>
    </source>
</evidence>
<keyword evidence="11" id="KW-1185">Reference proteome</keyword>
<keyword evidence="5 9" id="KW-1133">Transmembrane helix</keyword>
<comment type="similarity">
    <text evidence="7">Belongs to the MptA/B family.</text>
</comment>
<feature type="compositionally biased region" description="Basic and acidic residues" evidence="8">
    <location>
        <begin position="708"/>
        <end position="718"/>
    </location>
</feature>
<sequence length="728" mass="75670">MRAARRAQARGSTRERPGRPRLAGVAFLGLVGSCLVVATGGRLARQPLAEPPTTWGGLLNPVSTDSMSVLPALLIGGIALTLAAWVRAYVLAESHRLSARAGLVLLALWMVPVTFGPPILSLDVYSYAAHGMMLATSLDPYSTAPVALPLGSPQITAVDPLWRSSLAPYGPLALAVFRAVHTLTGGSLIGAVVVLRLLTLAGVALVAAGVLALAAPQRRAESLVLAVGNPIVLFQLLGAIHLEAIMMALVVIGLVAIRRGRRTLGLVLLAAAAAVKWPAALAAAAVVAWQLAPEPRPRGHPPATPPTPPTPVAADTPATPATPTAGEATEAPPLARRLRTALCDVAVVLLATAGFAALVPDGLGWLRSAATPTTVPTGYSPTSILAHILGRILDAAGAPRTPDHLLSLSQALALAACALIIARLFVTISSRPVADTAGWAMLTLALLGPVLHPWYLVWGLILLAIAPTGRNRLVVLGTTLAGSFLALQQCSLLLADHPEMLRWVRSNGPVVAVTGYVTAAALVIAFRQRTAGTAGWPAAPGRSVPGHPGGPDDMDRLVSAPRVGDDVTRARVASRGLTVPDRDELVHLVDQRPAGAHQRLQVNLRRQRLPDPAGRDAQPVVHGSVLRGQEVAVVAGGHDHDELTAEAEHQIGEHAVGPLGQAAHPDEVPGRIATEQPTGPRDRVLLDGGRKGAVAGDSHDCHHRERFLSAIRRTDRGRPAGNGQIPSA</sequence>
<dbReference type="EMBL" id="FAOZ01000020">
    <property type="protein sequence ID" value="CUU58549.1"/>
    <property type="molecule type" value="Genomic_DNA"/>
</dbReference>
<evidence type="ECO:0000256" key="6">
    <source>
        <dbReference type="ARBA" id="ARBA00023136"/>
    </source>
</evidence>
<dbReference type="NCBIfam" id="NF038066">
    <property type="entry name" value="MptB"/>
    <property type="match status" value="1"/>
</dbReference>
<keyword evidence="3 10" id="KW-0808">Transferase</keyword>
<evidence type="ECO:0000256" key="8">
    <source>
        <dbReference type="SAM" id="MobiDB-lite"/>
    </source>
</evidence>
<feature type="transmembrane region" description="Helical" evidence="9">
    <location>
        <begin position="263"/>
        <end position="289"/>
    </location>
</feature>
<feature type="compositionally biased region" description="Pro residues" evidence="8">
    <location>
        <begin position="300"/>
        <end position="311"/>
    </location>
</feature>
<dbReference type="InterPro" id="IPR049829">
    <property type="entry name" value="MptA/B-like"/>
</dbReference>
<comment type="subcellular location">
    <subcellularLocation>
        <location evidence="1">Membrane</location>
        <topology evidence="1">Multi-pass membrane protein</topology>
    </subcellularLocation>
</comment>
<evidence type="ECO:0000256" key="4">
    <source>
        <dbReference type="ARBA" id="ARBA00022692"/>
    </source>
</evidence>
<keyword evidence="2 10" id="KW-0328">Glycosyltransferase</keyword>
<feature type="transmembrane region" description="Helical" evidence="9">
    <location>
        <begin position="21"/>
        <end position="44"/>
    </location>
</feature>
<name>A0A0S4QSF8_9ACTN</name>
<dbReference type="RefSeq" id="WP_207550413.1">
    <property type="nucleotide sequence ID" value="NZ_FAOZ01000020.1"/>
</dbReference>
<dbReference type="Pfam" id="PF26314">
    <property type="entry name" value="MptA_B_family"/>
    <property type="match status" value="1"/>
</dbReference>
<protein>
    <submittedName>
        <fullName evidence="10">Alpha-1,6-mannosyltransferase</fullName>
    </submittedName>
</protein>
<evidence type="ECO:0000313" key="11">
    <source>
        <dbReference type="Proteomes" id="UP000198802"/>
    </source>
</evidence>
<organism evidence="10 11">
    <name type="scientific">Parafrankia irregularis</name>
    <dbReference type="NCBI Taxonomy" id="795642"/>
    <lineage>
        <taxon>Bacteria</taxon>
        <taxon>Bacillati</taxon>
        <taxon>Actinomycetota</taxon>
        <taxon>Actinomycetes</taxon>
        <taxon>Frankiales</taxon>
        <taxon>Frankiaceae</taxon>
        <taxon>Parafrankia</taxon>
    </lineage>
</organism>
<gene>
    <name evidence="10" type="ORF">Ga0074812_12047</name>
</gene>
<dbReference type="AlphaFoldDB" id="A0A0S4QSF8"/>
<evidence type="ECO:0000256" key="7">
    <source>
        <dbReference type="ARBA" id="ARBA00043987"/>
    </source>
</evidence>
<feature type="transmembrane region" description="Helical" evidence="9">
    <location>
        <begin position="507"/>
        <end position="526"/>
    </location>
</feature>
<feature type="transmembrane region" description="Helical" evidence="9">
    <location>
        <begin position="188"/>
        <end position="215"/>
    </location>
</feature>
<evidence type="ECO:0000256" key="1">
    <source>
        <dbReference type="ARBA" id="ARBA00004141"/>
    </source>
</evidence>
<evidence type="ECO:0000256" key="2">
    <source>
        <dbReference type="ARBA" id="ARBA00022676"/>
    </source>
</evidence>
<feature type="transmembrane region" description="Helical" evidence="9">
    <location>
        <begin position="405"/>
        <end position="426"/>
    </location>
</feature>
<feature type="transmembrane region" description="Helical" evidence="9">
    <location>
        <begin position="438"/>
        <end position="466"/>
    </location>
</feature>
<feature type="transmembrane region" description="Helical" evidence="9">
    <location>
        <begin position="236"/>
        <end position="257"/>
    </location>
</feature>
<keyword evidence="4 9" id="KW-0812">Transmembrane</keyword>
<feature type="region of interest" description="Disordered" evidence="8">
    <location>
        <begin position="708"/>
        <end position="728"/>
    </location>
</feature>
<dbReference type="PROSITE" id="PS51257">
    <property type="entry name" value="PROKAR_LIPOPROTEIN"/>
    <property type="match status" value="1"/>
</dbReference>
<feature type="compositionally biased region" description="Low complexity" evidence="8">
    <location>
        <begin position="312"/>
        <end position="331"/>
    </location>
</feature>
<reference evidence="11" key="1">
    <citation type="submission" date="2015-11" db="EMBL/GenBank/DDBJ databases">
        <authorList>
            <person name="Varghese N."/>
        </authorList>
    </citation>
    <scope>NUCLEOTIDE SEQUENCE [LARGE SCALE GENOMIC DNA]</scope>
    <source>
        <strain evidence="11">DSM 45899</strain>
    </source>
</reference>
<evidence type="ECO:0000256" key="3">
    <source>
        <dbReference type="ARBA" id="ARBA00022679"/>
    </source>
</evidence>
<feature type="transmembrane region" description="Helical" evidence="9">
    <location>
        <begin position="473"/>
        <end position="495"/>
    </location>
</feature>
<evidence type="ECO:0000256" key="9">
    <source>
        <dbReference type="SAM" id="Phobius"/>
    </source>
</evidence>
<dbReference type="GO" id="GO:0016757">
    <property type="term" value="F:glycosyltransferase activity"/>
    <property type="evidence" value="ECO:0007669"/>
    <property type="project" value="UniProtKB-KW"/>
</dbReference>
<feature type="transmembrane region" description="Helical" evidence="9">
    <location>
        <begin position="102"/>
        <end position="120"/>
    </location>
</feature>